<dbReference type="AlphaFoldDB" id="A0AAN7YVI5"/>
<evidence type="ECO:0000313" key="2">
    <source>
        <dbReference type="Proteomes" id="UP001344447"/>
    </source>
</evidence>
<reference evidence="1 2" key="1">
    <citation type="submission" date="2023-11" db="EMBL/GenBank/DDBJ databases">
        <title>Dfirmibasis_genome.</title>
        <authorList>
            <person name="Edelbroek B."/>
            <person name="Kjellin J."/>
            <person name="Jerlstrom-Hultqvist J."/>
            <person name="Soderbom F."/>
        </authorList>
    </citation>
    <scope>NUCLEOTIDE SEQUENCE [LARGE SCALE GENOMIC DNA]</scope>
    <source>
        <strain evidence="1 2">TNS-C-14</strain>
    </source>
</reference>
<protein>
    <submittedName>
        <fullName evidence="1">Uncharacterized protein</fullName>
    </submittedName>
</protein>
<evidence type="ECO:0000313" key="1">
    <source>
        <dbReference type="EMBL" id="KAK5577357.1"/>
    </source>
</evidence>
<keyword evidence="2" id="KW-1185">Reference proteome</keyword>
<comment type="caution">
    <text evidence="1">The sequence shown here is derived from an EMBL/GenBank/DDBJ whole genome shotgun (WGS) entry which is preliminary data.</text>
</comment>
<dbReference type="EMBL" id="JAVFKY010000004">
    <property type="protein sequence ID" value="KAK5577357.1"/>
    <property type="molecule type" value="Genomic_DNA"/>
</dbReference>
<dbReference type="Proteomes" id="UP001344447">
    <property type="component" value="Unassembled WGS sequence"/>
</dbReference>
<gene>
    <name evidence="1" type="ORF">RB653_002298</name>
</gene>
<proteinExistence type="predicted"/>
<organism evidence="1 2">
    <name type="scientific">Dictyostelium firmibasis</name>
    <dbReference type="NCBI Taxonomy" id="79012"/>
    <lineage>
        <taxon>Eukaryota</taxon>
        <taxon>Amoebozoa</taxon>
        <taxon>Evosea</taxon>
        <taxon>Eumycetozoa</taxon>
        <taxon>Dictyostelia</taxon>
        <taxon>Dictyosteliales</taxon>
        <taxon>Dictyosteliaceae</taxon>
        <taxon>Dictyostelium</taxon>
    </lineage>
</organism>
<sequence>MSILKSLISISFSQNLKSNLTLEIENDKINNYSLNSLTQMKTKWIIPRHPPYNLND</sequence>
<name>A0AAN7YVI5_9MYCE</name>
<accession>A0AAN7YVI5</accession>